<dbReference type="HAMAP" id="MF_01600">
    <property type="entry name" value="UPF0182"/>
    <property type="match status" value="1"/>
</dbReference>
<dbReference type="PANTHER" id="PTHR39344">
    <property type="entry name" value="UPF0182 PROTEIN SLL1060"/>
    <property type="match status" value="1"/>
</dbReference>
<organism evidence="7 8">
    <name type="scientific">Schaalia odontolytica</name>
    <dbReference type="NCBI Taxonomy" id="1660"/>
    <lineage>
        <taxon>Bacteria</taxon>
        <taxon>Bacillati</taxon>
        <taxon>Actinomycetota</taxon>
        <taxon>Actinomycetes</taxon>
        <taxon>Actinomycetales</taxon>
        <taxon>Actinomycetaceae</taxon>
        <taxon>Schaalia</taxon>
    </lineage>
</organism>
<dbReference type="GeneID" id="93758878"/>
<feature type="compositionally biased region" description="Low complexity" evidence="6">
    <location>
        <begin position="740"/>
        <end position="750"/>
    </location>
</feature>
<feature type="transmembrane region" description="Helical" evidence="5">
    <location>
        <begin position="297"/>
        <end position="318"/>
    </location>
</feature>
<evidence type="ECO:0000313" key="7">
    <source>
        <dbReference type="EMBL" id="SPT55746.1"/>
    </source>
</evidence>
<feature type="transmembrane region" description="Helical" evidence="5">
    <location>
        <begin position="128"/>
        <end position="146"/>
    </location>
</feature>
<evidence type="ECO:0000256" key="2">
    <source>
        <dbReference type="ARBA" id="ARBA00022692"/>
    </source>
</evidence>
<keyword evidence="4 5" id="KW-0472">Membrane</keyword>
<dbReference type="STRING" id="1660.APY09_09850"/>
<feature type="compositionally biased region" description="Basic and acidic residues" evidence="6">
    <location>
        <begin position="15"/>
        <end position="26"/>
    </location>
</feature>
<feature type="region of interest" description="Disordered" evidence="6">
    <location>
        <begin position="925"/>
        <end position="955"/>
    </location>
</feature>
<evidence type="ECO:0000256" key="5">
    <source>
        <dbReference type="HAMAP-Rule" id="MF_01600"/>
    </source>
</evidence>
<comment type="similarity">
    <text evidence="5">Belongs to the UPF0182 family.</text>
</comment>
<proteinExistence type="inferred from homology"/>
<evidence type="ECO:0000256" key="1">
    <source>
        <dbReference type="ARBA" id="ARBA00022475"/>
    </source>
</evidence>
<name>A0A2X0U3J8_9ACTO</name>
<feature type="region of interest" description="Disordered" evidence="6">
    <location>
        <begin position="1"/>
        <end position="29"/>
    </location>
</feature>
<feature type="compositionally biased region" description="Low complexity" evidence="6">
    <location>
        <begin position="1002"/>
        <end position="1036"/>
    </location>
</feature>
<evidence type="ECO:0000256" key="4">
    <source>
        <dbReference type="ARBA" id="ARBA00023136"/>
    </source>
</evidence>
<dbReference type="Pfam" id="PF03699">
    <property type="entry name" value="UPF0182"/>
    <property type="match status" value="1"/>
</dbReference>
<dbReference type="InterPro" id="IPR005372">
    <property type="entry name" value="UPF0182"/>
</dbReference>
<feature type="compositionally biased region" description="Low complexity" evidence="6">
    <location>
        <begin position="927"/>
        <end position="945"/>
    </location>
</feature>
<feature type="transmembrane region" description="Helical" evidence="5">
    <location>
        <begin position="222"/>
        <end position="243"/>
    </location>
</feature>
<accession>A0A2X0U3J8</accession>
<feature type="transmembrane region" description="Helical" evidence="5">
    <location>
        <begin position="270"/>
        <end position="290"/>
    </location>
</feature>
<keyword evidence="8" id="KW-1185">Reference proteome</keyword>
<comment type="subcellular location">
    <subcellularLocation>
        <location evidence="5">Cell membrane</location>
        <topology evidence="5">Multi-pass membrane protein</topology>
    </subcellularLocation>
</comment>
<dbReference type="AlphaFoldDB" id="A0A2X0U3J8"/>
<evidence type="ECO:0000313" key="8">
    <source>
        <dbReference type="Proteomes" id="UP000250192"/>
    </source>
</evidence>
<dbReference type="GO" id="GO:0005576">
    <property type="term" value="C:extracellular region"/>
    <property type="evidence" value="ECO:0007669"/>
    <property type="project" value="TreeGrafter"/>
</dbReference>
<gene>
    <name evidence="7" type="ORF">NCTC9935_01255</name>
</gene>
<keyword evidence="2 5" id="KW-0812">Transmembrane</keyword>
<feature type="transmembrane region" description="Helical" evidence="5">
    <location>
        <begin position="75"/>
        <end position="100"/>
    </location>
</feature>
<feature type="region of interest" description="Disordered" evidence="6">
    <location>
        <begin position="740"/>
        <end position="760"/>
    </location>
</feature>
<feature type="transmembrane region" description="Helical" evidence="5">
    <location>
        <begin position="34"/>
        <end position="55"/>
    </location>
</feature>
<keyword evidence="1 5" id="KW-1003">Cell membrane</keyword>
<evidence type="ECO:0000256" key="6">
    <source>
        <dbReference type="SAM" id="MobiDB-lite"/>
    </source>
</evidence>
<evidence type="ECO:0000256" key="3">
    <source>
        <dbReference type="ARBA" id="ARBA00022989"/>
    </source>
</evidence>
<reference evidence="7 8" key="1">
    <citation type="submission" date="2018-06" db="EMBL/GenBank/DDBJ databases">
        <authorList>
            <consortium name="Pathogen Informatics"/>
            <person name="Doyle S."/>
        </authorList>
    </citation>
    <scope>NUCLEOTIDE SEQUENCE [LARGE SCALE GENOMIC DNA]</scope>
    <source>
        <strain evidence="7 8">NCTC9935</strain>
    </source>
</reference>
<dbReference type="EMBL" id="UAPR01000003">
    <property type="protein sequence ID" value="SPT55746.1"/>
    <property type="molecule type" value="Genomic_DNA"/>
</dbReference>
<dbReference type="Proteomes" id="UP000250192">
    <property type="component" value="Unassembled WGS sequence"/>
</dbReference>
<sequence>MSFDFSVFPPGGARAPRDPGRAPAERKLRKPGPAGITIAALLIIGAVIYAASTVWTEILWFRQMSATRVILTQWGAHIGLFVVGFVVATALVYFSMAFAYRHRTSSSRGEASAALRGYQEALEPMRRLAFWGVALFFGFSNGARLATEWQTLLQFLNRSSFGQVDPQFGLDISFFVFVLPAVKVLVSFLMTVISVGLVAAIIVSYLYGTIRLTPRPHASKQARLQAGMMAACLSLFIGVNYWLGRYELLTSDSGSIHGAMYSDINATLPAHSILAVISGLVAVLFVVAAFKGTWRLPVTGVAVTVVAALVLAGAYPALVEQFRVRPNQRSLESSYIQRNIDATLAAYGLENVDYQTNYDAATTASAGQFDTQSLTSQVRLLDPQVITKTVQQLQQSRLYYGFNSGMKVDRYNVGGERRDTVISVRELNLSGLSAEQQTWVNQHTVYTHGYGAVAAYGNQLTSDGLPSYWEQAVPSVGEMGDYEERVYFSPGSPEYSIVGAPEGAEPQELDYPDDTAVGGQVSTTFVGNGGPSVGNVWNKLLYAIKFGSTDLFFSSQTNEASQILYDRDPLQRVSKVAPYLTLEQSAYPAVVDMDGDSSTPKRLVWVVDAYTTTNNYPYAQHEALSDATVDSRSTQVGQYVQANKINYMRNSVKAVVDAYDGSVRLFRWDDADPILRTWEKIYPGSVEPISSISGDLMSHLRYPEDMFKVQRNLLATYHVTDASGFYSGGDRWRLAEETSTYGASSSTASSPRVDALGNPLPAPTALQPPYYLTMQMPGQESAEFSLTSVFVPGGGGEGRREAMAGFLAVDSETGSAPGQVREGYGKLRLLALPSSTTVPGPGQVQNKYDSDEKIATQLNLLNQADSTVIRGNLLTLPVGGGLLYVQPVYVQGTGSASYPVLRSVLTAFGDKVGFAPTLEESLRQLVSDDGSSSSSPGAATPSPGDTSQPGTSASDANAQLAQAIADAAQAMRDADAAMSKSDWTAYGEAQTRLRDALSRAEAAQTALGTSSSAASTSPTPSPSATTPAQSGTQSGS</sequence>
<protein>
    <recommendedName>
        <fullName evidence="5">UPF0182 protein NCTC9935_01255</fullName>
    </recommendedName>
</protein>
<keyword evidence="3 5" id="KW-1133">Transmembrane helix</keyword>
<dbReference type="GO" id="GO:0005886">
    <property type="term" value="C:plasma membrane"/>
    <property type="evidence" value="ECO:0007669"/>
    <property type="project" value="UniProtKB-SubCell"/>
</dbReference>
<feature type="region of interest" description="Disordered" evidence="6">
    <location>
        <begin position="996"/>
        <end position="1036"/>
    </location>
</feature>
<feature type="transmembrane region" description="Helical" evidence="5">
    <location>
        <begin position="184"/>
        <end position="210"/>
    </location>
</feature>
<dbReference type="RefSeq" id="WP_245907691.1">
    <property type="nucleotide sequence ID" value="NZ_CBDERX010000033.1"/>
</dbReference>
<dbReference type="PANTHER" id="PTHR39344:SF1">
    <property type="entry name" value="UPF0182 PROTEIN SLL1060"/>
    <property type="match status" value="1"/>
</dbReference>